<organism evidence="5 6">
    <name type="scientific">Bombyx mandarina</name>
    <name type="common">Wild silk moth</name>
    <name type="synonym">Wild silkworm</name>
    <dbReference type="NCBI Taxonomy" id="7092"/>
    <lineage>
        <taxon>Eukaryota</taxon>
        <taxon>Metazoa</taxon>
        <taxon>Ecdysozoa</taxon>
        <taxon>Arthropoda</taxon>
        <taxon>Hexapoda</taxon>
        <taxon>Insecta</taxon>
        <taxon>Pterygota</taxon>
        <taxon>Neoptera</taxon>
        <taxon>Endopterygota</taxon>
        <taxon>Lepidoptera</taxon>
        <taxon>Glossata</taxon>
        <taxon>Ditrysia</taxon>
        <taxon>Bombycoidea</taxon>
        <taxon>Bombycidae</taxon>
        <taxon>Bombycinae</taxon>
        <taxon>Bombyx</taxon>
    </lineage>
</organism>
<evidence type="ECO:0000313" key="6">
    <source>
        <dbReference type="RefSeq" id="XP_028037052.1"/>
    </source>
</evidence>
<evidence type="ECO:0000313" key="5">
    <source>
        <dbReference type="Proteomes" id="UP000504629"/>
    </source>
</evidence>
<proteinExistence type="predicted"/>
<protein>
    <submittedName>
        <fullName evidence="6">Pupal cuticle protein Edg-84A-like</fullName>
    </submittedName>
</protein>
<sequence>MYSKLAFFVLLVASAKASGGYSSFSYDVSDPNTGDIKDQHENRVGGNVVGKYSLLEADGTKRVVEYSANDATGFKAVVHKEPAGPLGALGGALSHSGIAPAGSLAHGSLLAGVSPLAGVPSYAHGSRASATLGYNALSNDLGYAGSPSHIGSLYGGYGNGLANPLGYGGFGTPTVSSYSHSILHNGPDSRPYGNAYGGYGAHGGYRGYGSPLANAGLAHGAGWSANAGLTHGAIGNPLATGVYAGGAGYGSKLGW</sequence>
<keyword evidence="1 3" id="KW-0193">Cuticle</keyword>
<dbReference type="GO" id="GO:0005615">
    <property type="term" value="C:extracellular space"/>
    <property type="evidence" value="ECO:0007669"/>
    <property type="project" value="TreeGrafter"/>
</dbReference>
<dbReference type="GO" id="GO:0031012">
    <property type="term" value="C:extracellular matrix"/>
    <property type="evidence" value="ECO:0007669"/>
    <property type="project" value="TreeGrafter"/>
</dbReference>
<dbReference type="KEGG" id="bman:114248124"/>
<dbReference type="PROSITE" id="PS00233">
    <property type="entry name" value="CHIT_BIND_RR_1"/>
    <property type="match status" value="1"/>
</dbReference>
<feature type="chain" id="PRO_5026977409" evidence="4">
    <location>
        <begin position="20"/>
        <end position="255"/>
    </location>
</feature>
<dbReference type="OrthoDB" id="6622265at2759"/>
<dbReference type="PANTHER" id="PTHR12236">
    <property type="entry name" value="STRUCTURAL CONTITUENT OF CUTICLE"/>
    <property type="match status" value="1"/>
</dbReference>
<dbReference type="InterPro" id="IPR051217">
    <property type="entry name" value="Insect_Cuticle_Struc_Prot"/>
</dbReference>
<name>A0A6J2K7W3_BOMMA</name>
<keyword evidence="2 4" id="KW-0732">Signal</keyword>
<feature type="signal peptide" evidence="4">
    <location>
        <begin position="1"/>
        <end position="19"/>
    </location>
</feature>
<dbReference type="CTD" id="100379410"/>
<keyword evidence="5" id="KW-1185">Reference proteome</keyword>
<dbReference type="InterPro" id="IPR000618">
    <property type="entry name" value="Insect_cuticle"/>
</dbReference>
<evidence type="ECO:0000256" key="4">
    <source>
        <dbReference type="SAM" id="SignalP"/>
    </source>
</evidence>
<dbReference type="Proteomes" id="UP000504629">
    <property type="component" value="Unplaced"/>
</dbReference>
<gene>
    <name evidence="6" type="primary">LOC114248124</name>
</gene>
<reference evidence="6" key="1">
    <citation type="submission" date="2025-08" db="UniProtKB">
        <authorList>
            <consortium name="RefSeq"/>
        </authorList>
    </citation>
    <scope>IDENTIFICATION</scope>
    <source>
        <tissue evidence="6">Silk gland</tissue>
    </source>
</reference>
<dbReference type="Pfam" id="PF00379">
    <property type="entry name" value="Chitin_bind_4"/>
    <property type="match status" value="1"/>
</dbReference>
<evidence type="ECO:0000256" key="2">
    <source>
        <dbReference type="ARBA" id="ARBA00022729"/>
    </source>
</evidence>
<dbReference type="GO" id="GO:0042302">
    <property type="term" value="F:structural constituent of cuticle"/>
    <property type="evidence" value="ECO:0007669"/>
    <property type="project" value="UniProtKB-UniRule"/>
</dbReference>
<dbReference type="PROSITE" id="PS51155">
    <property type="entry name" value="CHIT_BIND_RR_2"/>
    <property type="match status" value="1"/>
</dbReference>
<evidence type="ECO:0000256" key="1">
    <source>
        <dbReference type="ARBA" id="ARBA00022460"/>
    </source>
</evidence>
<accession>A0A6J2K7W3</accession>
<dbReference type="PANTHER" id="PTHR12236:SF86">
    <property type="entry name" value="CCP84AC-RELATED"/>
    <property type="match status" value="1"/>
</dbReference>
<evidence type="ECO:0000256" key="3">
    <source>
        <dbReference type="PROSITE-ProRule" id="PRU00497"/>
    </source>
</evidence>
<dbReference type="InterPro" id="IPR031311">
    <property type="entry name" value="CHIT_BIND_RR_consensus"/>
</dbReference>
<dbReference type="AlphaFoldDB" id="A0A6J2K7W3"/>
<dbReference type="GeneID" id="114248124"/>
<dbReference type="RefSeq" id="XP_028037052.1">
    <property type="nucleotide sequence ID" value="XM_028181251.1"/>
</dbReference>